<dbReference type="EMBL" id="ACCL02000011">
    <property type="protein sequence ID" value="EET60353.1"/>
    <property type="molecule type" value="Genomic_DNA"/>
</dbReference>
<dbReference type="STRING" id="168384.SAMN05660368_03631"/>
<comment type="caution">
    <text evidence="1">The sequence shown here is derived from an EMBL/GenBank/DDBJ whole genome shotgun (WGS) entry which is preliminary data.</text>
</comment>
<dbReference type="AlphaFoldDB" id="C6LFY9"/>
<dbReference type="eggNOG" id="COG3500">
    <property type="taxonomic scope" value="Bacteria"/>
</dbReference>
<dbReference type="Proteomes" id="UP000005561">
    <property type="component" value="Unassembled WGS sequence"/>
</dbReference>
<accession>C6LFY9</accession>
<name>C6LFY9_9FIRM</name>
<dbReference type="OrthoDB" id="9815473at2"/>
<reference evidence="1" key="1">
    <citation type="submission" date="2009-07" db="EMBL/GenBank/DDBJ databases">
        <authorList>
            <person name="Weinstock G."/>
            <person name="Sodergren E."/>
            <person name="Clifton S."/>
            <person name="Fulton L."/>
            <person name="Fulton B."/>
            <person name="Courtney L."/>
            <person name="Fronick C."/>
            <person name="Harrison M."/>
            <person name="Strong C."/>
            <person name="Farmer C."/>
            <person name="Delahaunty K."/>
            <person name="Markovic C."/>
            <person name="Hall O."/>
            <person name="Minx P."/>
            <person name="Tomlinson C."/>
            <person name="Mitreva M."/>
            <person name="Nelson J."/>
            <person name="Hou S."/>
            <person name="Wollam A."/>
            <person name="Pepin K.H."/>
            <person name="Johnson M."/>
            <person name="Bhonagiri V."/>
            <person name="Nash W.E."/>
            <person name="Warren W."/>
            <person name="Chinwalla A."/>
            <person name="Mardis E.R."/>
            <person name="Wilson R.K."/>
        </authorList>
    </citation>
    <scope>NUCLEOTIDE SEQUENCE [LARGE SCALE GENOMIC DNA]</scope>
    <source>
        <strain evidence="1">DSM 14469</strain>
    </source>
</reference>
<dbReference type="RefSeq" id="WP_006862333.1">
    <property type="nucleotide sequence ID" value="NZ_ACCL02000011.1"/>
</dbReference>
<dbReference type="SUPFAM" id="SSF69279">
    <property type="entry name" value="Phage tail proteins"/>
    <property type="match status" value="1"/>
</dbReference>
<gene>
    <name evidence="1" type="ORF">BRYFOR_07549</name>
</gene>
<keyword evidence="2" id="KW-1185">Reference proteome</keyword>
<protein>
    <recommendedName>
        <fullName evidence="3">Phage late control gene D protein (GPD)</fullName>
    </recommendedName>
</protein>
<evidence type="ECO:0008006" key="3">
    <source>
        <dbReference type="Google" id="ProtNLM"/>
    </source>
</evidence>
<evidence type="ECO:0000313" key="1">
    <source>
        <dbReference type="EMBL" id="EET60353.1"/>
    </source>
</evidence>
<evidence type="ECO:0000313" key="2">
    <source>
        <dbReference type="Proteomes" id="UP000005561"/>
    </source>
</evidence>
<sequence length="342" mass="38475">MEVSTPRKAIVNVTYTPKGAKSIQTAEEIAKYIESFSYVDAATSQSDTMSLKVCNKDLRWADKWLPKKGDKIVAKINLYSWDAEGKDNTFTCGKFCCDDLTFSGPTLVCKIGGVSVPENQAFRATQRTKTWEKVTIQEIARKIAGRYNLTLFYDAKKIYIADMEQNKQTDCDFLNKLCEDYGLYIKVYYGKIVIYDIGDYESQKSVTTYSIDDFESWTYNTTLTSTYTGATIKYAKGDDDTELTFTVGSGKRILNINEKVDSLSDAQIKACARVNKENRNAITMSATIKANHKVAAGVCIEIKDAYNLNGKYFVDKVTHNIEADGAYTMNLDLHKVQARITK</sequence>
<proteinExistence type="predicted"/>
<organism evidence="1 2">
    <name type="scientific">Marvinbryantia formatexigens DSM 14469</name>
    <dbReference type="NCBI Taxonomy" id="478749"/>
    <lineage>
        <taxon>Bacteria</taxon>
        <taxon>Bacillati</taxon>
        <taxon>Bacillota</taxon>
        <taxon>Clostridia</taxon>
        <taxon>Lachnospirales</taxon>
        <taxon>Lachnospiraceae</taxon>
        <taxon>Marvinbryantia</taxon>
    </lineage>
</organism>